<organism evidence="1">
    <name type="scientific">Oikopleura dioica</name>
    <name type="common">Tunicate</name>
    <dbReference type="NCBI Taxonomy" id="34765"/>
    <lineage>
        <taxon>Eukaryota</taxon>
        <taxon>Metazoa</taxon>
        <taxon>Chordata</taxon>
        <taxon>Tunicata</taxon>
        <taxon>Appendicularia</taxon>
        <taxon>Copelata</taxon>
        <taxon>Oikopleuridae</taxon>
        <taxon>Oikopleura</taxon>
    </lineage>
</organism>
<gene>
    <name evidence="1" type="ORF">004-33</name>
</gene>
<protein>
    <submittedName>
        <fullName evidence="1">Uncharacterized protein</fullName>
    </submittedName>
</protein>
<dbReference type="AlphaFoldDB" id="Q675U1"/>
<evidence type="ECO:0000313" key="1">
    <source>
        <dbReference type="EMBL" id="AAS21425.1"/>
    </source>
</evidence>
<name>Q675U1_OIKDI</name>
<reference evidence="1" key="2">
    <citation type="journal article" date="2005" name="Curr. Biol.">
        <title>Remodelling of the homeobox gene complement in the tunicate Oikopleura dioica.</title>
        <authorList>
            <person name="Edvardsen R.B."/>
            <person name="Seo H.C."/>
            <person name="Jensen M.F."/>
            <person name="Mialon A."/>
            <person name="Mikhaleva J."/>
            <person name="Bjordal M."/>
            <person name="Cartry J."/>
            <person name="Reinhardt R."/>
            <person name="Weissenbach J."/>
            <person name="Wincker P."/>
            <person name="Chourrout D."/>
        </authorList>
    </citation>
    <scope>NUCLEOTIDE SEQUENCE</scope>
</reference>
<dbReference type="EMBL" id="AY449460">
    <property type="protein sequence ID" value="AAS21425.1"/>
    <property type="molecule type" value="Genomic_DNA"/>
</dbReference>
<reference evidence="1" key="1">
    <citation type="journal article" date="2004" name="Nature">
        <title>Hox cluster disintegration with persistent anteroposterior order of expression in Oikopleura dioica.</title>
        <authorList>
            <person name="Seo H.C."/>
            <person name="Edvardsen R.B."/>
            <person name="Maeland A.D."/>
            <person name="Bjordal M."/>
            <person name="Jensen M.F."/>
            <person name="Hansen A."/>
            <person name="Flaat M."/>
            <person name="Weissenbach J."/>
            <person name="Lehrach H."/>
            <person name="Wincker P."/>
            <person name="Reinhardt R."/>
            <person name="Chourrout D."/>
        </authorList>
    </citation>
    <scope>NUCLEOTIDE SEQUENCE</scope>
</reference>
<proteinExistence type="predicted"/>
<sequence>MYQKREHASRAFDRRFLYDATSEKRHVTSEIANLSDRRISIGNANNMFRAQPGSIKNSFEEFAPISEVSARVMKKSCTQQQVECVSMLETVQHEKGMSGARLLLRAVITKPTFSPPCVLFLIPDLAALLDQNTEYRLFIEGYRLANFRRVMMILFFVGRIMSSFEGQDCQSELRALKQTLLPKIGHARLVRLSLMTICSFKEVPELIRQDTVNPFAPDNTLSSTVERLLFNFSIWQNNPKPVGYQNVSRSRWILNKPPNKVHFFKDASSLISLERNYSPKKMTSIDNRESLMN</sequence>
<accession>Q675U1</accession>